<dbReference type="Pfam" id="PF00196">
    <property type="entry name" value="GerE"/>
    <property type="match status" value="1"/>
</dbReference>
<evidence type="ECO:0000256" key="2">
    <source>
        <dbReference type="ARBA" id="ARBA00023125"/>
    </source>
</evidence>
<comment type="caution">
    <text evidence="7">The sequence shown here is derived from an EMBL/GenBank/DDBJ whole genome shotgun (WGS) entry which is preliminary data.</text>
</comment>
<dbReference type="InterPro" id="IPR011006">
    <property type="entry name" value="CheY-like_superfamily"/>
</dbReference>
<keyword evidence="1" id="KW-0805">Transcription regulation</keyword>
<evidence type="ECO:0000313" key="7">
    <source>
        <dbReference type="EMBL" id="MDD1782597.1"/>
    </source>
</evidence>
<dbReference type="PROSITE" id="PS50043">
    <property type="entry name" value="HTH_LUXR_2"/>
    <property type="match status" value="1"/>
</dbReference>
<dbReference type="RefSeq" id="WP_274143230.1">
    <property type="nucleotide sequence ID" value="NZ_JAJUBB010000011.1"/>
</dbReference>
<organism evidence="7 8">
    <name type="scientific">Enterovibrio qingdaonensis</name>
    <dbReference type="NCBI Taxonomy" id="2899818"/>
    <lineage>
        <taxon>Bacteria</taxon>
        <taxon>Pseudomonadati</taxon>
        <taxon>Pseudomonadota</taxon>
        <taxon>Gammaproteobacteria</taxon>
        <taxon>Vibrionales</taxon>
        <taxon>Vibrionaceae</taxon>
        <taxon>Enterovibrio</taxon>
    </lineage>
</organism>
<dbReference type="SMART" id="SM00448">
    <property type="entry name" value="REC"/>
    <property type="match status" value="1"/>
</dbReference>
<accession>A0ABT5QNR9</accession>
<reference evidence="7" key="1">
    <citation type="submission" date="2021-12" db="EMBL/GenBank/DDBJ databases">
        <title>Enterovibrio ZSDZ35 sp. nov. and Enterovibrio ZSDZ42 sp. nov., isolated from coastal seawater in Qingdao.</title>
        <authorList>
            <person name="Zhang P."/>
        </authorList>
    </citation>
    <scope>NUCLEOTIDE SEQUENCE</scope>
    <source>
        <strain evidence="7">ZSDZ35</strain>
    </source>
</reference>
<feature type="domain" description="HTH luxR-type" evidence="5">
    <location>
        <begin position="133"/>
        <end position="198"/>
    </location>
</feature>
<dbReference type="PROSITE" id="PS50110">
    <property type="entry name" value="RESPONSE_REGULATORY"/>
    <property type="match status" value="1"/>
</dbReference>
<dbReference type="PANTHER" id="PTHR44688:SF16">
    <property type="entry name" value="DNA-BINDING TRANSCRIPTIONAL ACTIVATOR DEVR_DOSR"/>
    <property type="match status" value="1"/>
</dbReference>
<dbReference type="CDD" id="cd17537">
    <property type="entry name" value="REC_FixJ"/>
    <property type="match status" value="1"/>
</dbReference>
<feature type="domain" description="Response regulatory" evidence="6">
    <location>
        <begin position="7"/>
        <end position="121"/>
    </location>
</feature>
<evidence type="ECO:0000256" key="3">
    <source>
        <dbReference type="ARBA" id="ARBA00023163"/>
    </source>
</evidence>
<dbReference type="Gene3D" id="1.10.10.10">
    <property type="entry name" value="Winged helix-like DNA-binding domain superfamily/Winged helix DNA-binding domain"/>
    <property type="match status" value="1"/>
</dbReference>
<dbReference type="InterPro" id="IPR036388">
    <property type="entry name" value="WH-like_DNA-bd_sf"/>
</dbReference>
<dbReference type="Pfam" id="PF00072">
    <property type="entry name" value="Response_reg"/>
    <property type="match status" value="1"/>
</dbReference>
<sequence>MSNTDGLIYIVDDEDSVRESLVFMLESYGLNIKDFASATAFLEHVDTTQPGCIVLDSRMPEMRGQELQAVLNETRSPLSIIFLTGHGDVPMAVDALKDGAVDFFQKPVDGDLLVKAIEKALTHSFQRANHVGVENKFYSLTEREKSVLKEVLKGQTNQQMATTLCVSLRTIEVHRANMMKKFEATNVADLVLRLSHLIQQNKL</sequence>
<evidence type="ECO:0000256" key="1">
    <source>
        <dbReference type="ARBA" id="ARBA00023015"/>
    </source>
</evidence>
<evidence type="ECO:0000259" key="6">
    <source>
        <dbReference type="PROSITE" id="PS50110"/>
    </source>
</evidence>
<proteinExistence type="predicted"/>
<gene>
    <name evidence="7" type="ORF">LRP49_15600</name>
</gene>
<dbReference type="SUPFAM" id="SSF46894">
    <property type="entry name" value="C-terminal effector domain of the bipartite response regulators"/>
    <property type="match status" value="1"/>
</dbReference>
<feature type="modified residue" description="4-aspartylphosphate" evidence="4">
    <location>
        <position position="56"/>
    </location>
</feature>
<dbReference type="SMART" id="SM00421">
    <property type="entry name" value="HTH_LUXR"/>
    <property type="match status" value="1"/>
</dbReference>
<dbReference type="PANTHER" id="PTHR44688">
    <property type="entry name" value="DNA-BINDING TRANSCRIPTIONAL ACTIVATOR DEVR_DOSR"/>
    <property type="match status" value="1"/>
</dbReference>
<keyword evidence="3" id="KW-0804">Transcription</keyword>
<protein>
    <submittedName>
        <fullName evidence="7">Response regulator</fullName>
    </submittedName>
</protein>
<dbReference type="Proteomes" id="UP001149821">
    <property type="component" value="Unassembled WGS sequence"/>
</dbReference>
<dbReference type="InterPro" id="IPR016032">
    <property type="entry name" value="Sig_transdc_resp-reg_C-effctor"/>
</dbReference>
<keyword evidence="8" id="KW-1185">Reference proteome</keyword>
<evidence type="ECO:0000259" key="5">
    <source>
        <dbReference type="PROSITE" id="PS50043"/>
    </source>
</evidence>
<dbReference type="EMBL" id="JAJUBB010000011">
    <property type="protein sequence ID" value="MDD1782597.1"/>
    <property type="molecule type" value="Genomic_DNA"/>
</dbReference>
<evidence type="ECO:0000256" key="4">
    <source>
        <dbReference type="PROSITE-ProRule" id="PRU00169"/>
    </source>
</evidence>
<keyword evidence="2" id="KW-0238">DNA-binding</keyword>
<dbReference type="InterPro" id="IPR000792">
    <property type="entry name" value="Tscrpt_reg_LuxR_C"/>
</dbReference>
<dbReference type="InterPro" id="IPR001789">
    <property type="entry name" value="Sig_transdc_resp-reg_receiver"/>
</dbReference>
<dbReference type="CDD" id="cd06170">
    <property type="entry name" value="LuxR_C_like"/>
    <property type="match status" value="1"/>
</dbReference>
<dbReference type="SUPFAM" id="SSF52172">
    <property type="entry name" value="CheY-like"/>
    <property type="match status" value="1"/>
</dbReference>
<dbReference type="PRINTS" id="PR00038">
    <property type="entry name" value="HTHLUXR"/>
</dbReference>
<dbReference type="Gene3D" id="3.40.50.2300">
    <property type="match status" value="1"/>
</dbReference>
<keyword evidence="4" id="KW-0597">Phosphoprotein</keyword>
<evidence type="ECO:0000313" key="8">
    <source>
        <dbReference type="Proteomes" id="UP001149821"/>
    </source>
</evidence>
<name>A0ABT5QNR9_9GAMM</name>